<dbReference type="Proteomes" id="UP000009397">
    <property type="component" value="Segment"/>
</dbReference>
<sequence>MGSSPVLLLALVPAGDDPVLRLLQAPQGSLHISQAALQRPLQEVLMESVIVYAAAAFFLMMCLFIFFLVAAVGVCVTLALFEDSGRIKEEHAIVIGGLWPLSLPLILFGLMTYYLIFPMKLFIISFYKIIKGAIK</sequence>
<keyword evidence="1" id="KW-1133">Transmembrane helix</keyword>
<organism evidence="2 3">
    <name type="scientific">Pseudomonas phage vB_PaeP_p2-10_Or1</name>
    <dbReference type="NCBI Taxonomy" id="1234701"/>
    <lineage>
        <taxon>Viruses</taxon>
        <taxon>Duplodnaviria</taxon>
        <taxon>Heunggongvirae</taxon>
        <taxon>Uroviricota</taxon>
        <taxon>Caudoviricetes</taxon>
        <taxon>Bruynoghevirus</taxon>
        <taxon>Bruynoghevirus PaP3</taxon>
    </lineage>
</organism>
<dbReference type="RefSeq" id="YP_007183261.1">
    <property type="nucleotide sequence ID" value="NC_019813.1"/>
</dbReference>
<dbReference type="OrthoDB" id="23674at10239"/>
<name>K8DWG5_9CAUD</name>
<evidence type="ECO:0000313" key="3">
    <source>
        <dbReference type="Proteomes" id="UP000009397"/>
    </source>
</evidence>
<keyword evidence="1" id="KW-0812">Transmembrane</keyword>
<feature type="transmembrane region" description="Helical" evidence="1">
    <location>
        <begin position="49"/>
        <end position="81"/>
    </location>
</feature>
<dbReference type="KEGG" id="vg:14217092"/>
<evidence type="ECO:0000256" key="1">
    <source>
        <dbReference type="SAM" id="Phobius"/>
    </source>
</evidence>
<accession>K8DWG5</accession>
<dbReference type="EMBL" id="HF543949">
    <property type="protein sequence ID" value="CCN27194.1"/>
    <property type="molecule type" value="Genomic_DNA"/>
</dbReference>
<proteinExistence type="predicted"/>
<dbReference type="GeneID" id="14217092"/>
<gene>
    <name evidence="2" type="ORF">BN425_orf_53</name>
</gene>
<keyword evidence="1" id="KW-0472">Membrane</keyword>
<feature type="transmembrane region" description="Helical" evidence="1">
    <location>
        <begin position="93"/>
        <end position="116"/>
    </location>
</feature>
<reference evidence="3" key="1">
    <citation type="journal article" date="2013" name="PLoS ONE">
        <title>The Susceptibility of Pseudomonas aeruginosa Strains from Cystic Fibrosis Patients to Bacteriophages.</title>
        <authorList>
            <person name="Essoh C."/>
            <person name="Blouin Y."/>
            <person name="Loukou G."/>
            <person name="Cablanmian A."/>
            <person name="Lathro S."/>
            <person name="Kutter E."/>
            <person name="Thien H.V."/>
            <person name="Vergnaud G."/>
            <person name="Pourcel C."/>
        </authorList>
    </citation>
    <scope>NUCLEOTIDE SEQUENCE [LARGE SCALE GENOMIC DNA]</scope>
</reference>
<protein>
    <submittedName>
        <fullName evidence="2">Uncharacterized protein</fullName>
    </submittedName>
</protein>
<evidence type="ECO:0000313" key="2">
    <source>
        <dbReference type="EMBL" id="CCN27194.1"/>
    </source>
</evidence>